<gene>
    <name evidence="7" type="ORF">BASA50_011138</name>
</gene>
<comment type="caution">
    <text evidence="7">The sequence shown here is derived from an EMBL/GenBank/DDBJ whole genome shotgun (WGS) entry which is preliminary data.</text>
</comment>
<feature type="chain" id="PRO_5046498496" description="Peptidase S54 rhomboid domain-containing protein" evidence="6">
    <location>
        <begin position="21"/>
        <end position="432"/>
    </location>
</feature>
<evidence type="ECO:0000313" key="7">
    <source>
        <dbReference type="EMBL" id="KAH6587747.1"/>
    </source>
</evidence>
<proteinExistence type="predicted"/>
<keyword evidence="8" id="KW-1185">Reference proteome</keyword>
<evidence type="ECO:0000313" key="8">
    <source>
        <dbReference type="Proteomes" id="UP001648503"/>
    </source>
</evidence>
<keyword evidence="2 5" id="KW-0812">Transmembrane</keyword>
<keyword evidence="4 5" id="KW-0472">Membrane</keyword>
<evidence type="ECO:0000256" key="2">
    <source>
        <dbReference type="ARBA" id="ARBA00022692"/>
    </source>
</evidence>
<organism evidence="7 8">
    <name type="scientific">Batrachochytrium salamandrivorans</name>
    <dbReference type="NCBI Taxonomy" id="1357716"/>
    <lineage>
        <taxon>Eukaryota</taxon>
        <taxon>Fungi</taxon>
        <taxon>Fungi incertae sedis</taxon>
        <taxon>Chytridiomycota</taxon>
        <taxon>Chytridiomycota incertae sedis</taxon>
        <taxon>Chytridiomycetes</taxon>
        <taxon>Rhizophydiales</taxon>
        <taxon>Rhizophydiales incertae sedis</taxon>
        <taxon>Batrachochytrium</taxon>
    </lineage>
</organism>
<feature type="signal peptide" evidence="6">
    <location>
        <begin position="1"/>
        <end position="20"/>
    </location>
</feature>
<evidence type="ECO:0000256" key="5">
    <source>
        <dbReference type="SAM" id="Phobius"/>
    </source>
</evidence>
<name>A0ABQ8EWZ3_9FUNG</name>
<sequence>MRSQWLVSLLGLFITILALAVTKPDEASFHRSVATQYRGPDNPILSIFSLSSLVKAATARLLRYDDYGLFATMTLSHGKYGYSPLRSLGLLNTWVDASNLRVLDRLPSPSFVSDWFNQIRRSCPRCLKGVCLPLSLSPPSASCVCIPSHKGMRCDRPLRNTVTIWDEYITPVLMLIANQYPHLAPAIAAWSHEPTVFGVPAASIPFAGRRTLDYLNTMGLINLSQYISVVDILFFAMLGVYLLWKFVALSNLSGLETFMVGLFTSSWDQAVGQLRLYSMITSQLSHMSVVHLLVNLYGFKVCAPDVYEMVGHVGFMRLVGSSMVLSAIGSVVYVWTTQGHRVGWRLVQISGSNGWIMALRVVLALRHYKSGYAIWGSGMSGIDIGTLLLRLDWGGMWALVGPQLVMDFVLGGNLGADLGGAIGAILCVVGLI</sequence>
<protein>
    <recommendedName>
        <fullName evidence="9">Peptidase S54 rhomboid domain-containing protein</fullName>
    </recommendedName>
</protein>
<reference evidence="7 8" key="1">
    <citation type="submission" date="2021-02" db="EMBL/GenBank/DDBJ databases">
        <title>Variation within the Batrachochytrium salamandrivorans European outbreak.</title>
        <authorList>
            <person name="Kelly M."/>
            <person name="Pasmans F."/>
            <person name="Shea T.P."/>
            <person name="Munoz J.F."/>
            <person name="Carranza S."/>
            <person name="Cuomo C.A."/>
            <person name="Martel A."/>
        </authorList>
    </citation>
    <scope>NUCLEOTIDE SEQUENCE [LARGE SCALE GENOMIC DNA]</scope>
    <source>
        <strain evidence="7 8">AMFP18/2</strain>
    </source>
</reference>
<keyword evidence="6" id="KW-0732">Signal</keyword>
<feature type="transmembrane region" description="Helical" evidence="5">
    <location>
        <begin position="44"/>
        <end position="62"/>
    </location>
</feature>
<comment type="subcellular location">
    <subcellularLocation>
        <location evidence="1">Membrane</location>
        <topology evidence="1">Multi-pass membrane protein</topology>
    </subcellularLocation>
</comment>
<dbReference type="SUPFAM" id="SSF144091">
    <property type="entry name" value="Rhomboid-like"/>
    <property type="match status" value="1"/>
</dbReference>
<feature type="transmembrane region" description="Helical" evidence="5">
    <location>
        <begin position="409"/>
        <end position="431"/>
    </location>
</feature>
<dbReference type="EMBL" id="JAFCIX010000553">
    <property type="protein sequence ID" value="KAH6587747.1"/>
    <property type="molecule type" value="Genomic_DNA"/>
</dbReference>
<evidence type="ECO:0000256" key="6">
    <source>
        <dbReference type="SAM" id="SignalP"/>
    </source>
</evidence>
<dbReference type="Gene3D" id="1.20.1540.10">
    <property type="entry name" value="Rhomboid-like"/>
    <property type="match status" value="1"/>
</dbReference>
<evidence type="ECO:0000256" key="3">
    <source>
        <dbReference type="ARBA" id="ARBA00022989"/>
    </source>
</evidence>
<evidence type="ECO:0000256" key="1">
    <source>
        <dbReference type="ARBA" id="ARBA00004141"/>
    </source>
</evidence>
<dbReference type="InterPro" id="IPR035952">
    <property type="entry name" value="Rhomboid-like_sf"/>
</dbReference>
<accession>A0ABQ8EWZ3</accession>
<evidence type="ECO:0008006" key="9">
    <source>
        <dbReference type="Google" id="ProtNLM"/>
    </source>
</evidence>
<keyword evidence="3 5" id="KW-1133">Transmembrane helix</keyword>
<feature type="transmembrane region" description="Helical" evidence="5">
    <location>
        <begin position="315"/>
        <end position="336"/>
    </location>
</feature>
<feature type="transmembrane region" description="Helical" evidence="5">
    <location>
        <begin position="226"/>
        <end position="244"/>
    </location>
</feature>
<feature type="transmembrane region" description="Helical" evidence="5">
    <location>
        <begin position="372"/>
        <end position="389"/>
    </location>
</feature>
<dbReference type="Proteomes" id="UP001648503">
    <property type="component" value="Unassembled WGS sequence"/>
</dbReference>
<evidence type="ECO:0000256" key="4">
    <source>
        <dbReference type="ARBA" id="ARBA00023136"/>
    </source>
</evidence>